<dbReference type="AlphaFoldDB" id="Q2SCX5"/>
<dbReference type="Gene3D" id="3.40.190.290">
    <property type="match status" value="1"/>
</dbReference>
<evidence type="ECO:0000313" key="6">
    <source>
        <dbReference type="EMBL" id="ABC31499.1"/>
    </source>
</evidence>
<dbReference type="PANTHER" id="PTHR30537:SF35">
    <property type="entry name" value="TRANSCRIPTIONAL REGULATORY PROTEIN"/>
    <property type="match status" value="1"/>
</dbReference>
<organism evidence="6 7">
    <name type="scientific">Hahella chejuensis (strain KCTC 2396)</name>
    <dbReference type="NCBI Taxonomy" id="349521"/>
    <lineage>
        <taxon>Bacteria</taxon>
        <taxon>Pseudomonadati</taxon>
        <taxon>Pseudomonadota</taxon>
        <taxon>Gammaproteobacteria</taxon>
        <taxon>Oceanospirillales</taxon>
        <taxon>Hahellaceae</taxon>
        <taxon>Hahella</taxon>
    </lineage>
</organism>
<proteinExistence type="inferred from homology"/>
<dbReference type="Proteomes" id="UP000000238">
    <property type="component" value="Chromosome"/>
</dbReference>
<dbReference type="GO" id="GO:0003700">
    <property type="term" value="F:DNA-binding transcription factor activity"/>
    <property type="evidence" value="ECO:0007669"/>
    <property type="project" value="InterPro"/>
</dbReference>
<dbReference type="CDD" id="cd08422">
    <property type="entry name" value="PBP2_CrgA_like"/>
    <property type="match status" value="1"/>
</dbReference>
<reference evidence="6 7" key="1">
    <citation type="journal article" date="2005" name="Nucleic Acids Res.">
        <title>Genomic blueprint of Hahella chejuensis, a marine microbe producing an algicidal agent.</title>
        <authorList>
            <person name="Jeong H."/>
            <person name="Yim J.H."/>
            <person name="Lee C."/>
            <person name="Choi S.-H."/>
            <person name="Park Y.K."/>
            <person name="Yoon S.H."/>
            <person name="Hur C.-G."/>
            <person name="Kang H.-Y."/>
            <person name="Kim D."/>
            <person name="Lee H.H."/>
            <person name="Park K.H."/>
            <person name="Park S.-H."/>
            <person name="Park H.-S."/>
            <person name="Lee H.K."/>
            <person name="Oh T.K."/>
            <person name="Kim J.F."/>
        </authorList>
    </citation>
    <scope>NUCLEOTIDE SEQUENCE [LARGE SCALE GENOMIC DNA]</scope>
    <source>
        <strain evidence="6 7">KCTC 2396</strain>
    </source>
</reference>
<feature type="domain" description="HTH lysR-type" evidence="5">
    <location>
        <begin position="1"/>
        <end position="53"/>
    </location>
</feature>
<dbReference type="KEGG" id="hch:HCH_04805"/>
<comment type="similarity">
    <text evidence="1">Belongs to the LysR transcriptional regulatory family.</text>
</comment>
<dbReference type="Pfam" id="PF03466">
    <property type="entry name" value="LysR_substrate"/>
    <property type="match status" value="1"/>
</dbReference>
<keyword evidence="4" id="KW-0804">Transcription</keyword>
<dbReference type="Pfam" id="PF00126">
    <property type="entry name" value="HTH_1"/>
    <property type="match status" value="1"/>
</dbReference>
<dbReference type="STRING" id="349521.HCH_04805"/>
<accession>Q2SCX5</accession>
<dbReference type="InterPro" id="IPR058163">
    <property type="entry name" value="LysR-type_TF_proteobact-type"/>
</dbReference>
<dbReference type="FunFam" id="1.10.10.10:FF:000001">
    <property type="entry name" value="LysR family transcriptional regulator"/>
    <property type="match status" value="1"/>
</dbReference>
<dbReference type="InterPro" id="IPR005119">
    <property type="entry name" value="LysR_subst-bd"/>
</dbReference>
<evidence type="ECO:0000313" key="7">
    <source>
        <dbReference type="Proteomes" id="UP000000238"/>
    </source>
</evidence>
<keyword evidence="2" id="KW-0805">Transcription regulation</keyword>
<dbReference type="PANTHER" id="PTHR30537">
    <property type="entry name" value="HTH-TYPE TRANSCRIPTIONAL REGULATOR"/>
    <property type="match status" value="1"/>
</dbReference>
<dbReference type="InterPro" id="IPR036390">
    <property type="entry name" value="WH_DNA-bd_sf"/>
</dbReference>
<evidence type="ECO:0000256" key="2">
    <source>
        <dbReference type="ARBA" id="ARBA00023015"/>
    </source>
</evidence>
<evidence type="ECO:0000256" key="1">
    <source>
        <dbReference type="ARBA" id="ARBA00009437"/>
    </source>
</evidence>
<name>Q2SCX5_HAHCH</name>
<dbReference type="HOGENOM" id="CLU_039613_16_2_6"/>
<dbReference type="InterPro" id="IPR000847">
    <property type="entry name" value="LysR_HTH_N"/>
</dbReference>
<evidence type="ECO:0000259" key="5">
    <source>
        <dbReference type="PROSITE" id="PS50931"/>
    </source>
</evidence>
<dbReference type="SUPFAM" id="SSF53850">
    <property type="entry name" value="Periplasmic binding protein-like II"/>
    <property type="match status" value="1"/>
</dbReference>
<keyword evidence="7" id="KW-1185">Reference proteome</keyword>
<dbReference type="PROSITE" id="PS50931">
    <property type="entry name" value="HTH_LYSR"/>
    <property type="match status" value="1"/>
</dbReference>
<evidence type="ECO:0000256" key="3">
    <source>
        <dbReference type="ARBA" id="ARBA00023125"/>
    </source>
</evidence>
<dbReference type="SUPFAM" id="SSF46785">
    <property type="entry name" value="Winged helix' DNA-binding domain"/>
    <property type="match status" value="1"/>
</dbReference>
<dbReference type="EMBL" id="CP000155">
    <property type="protein sequence ID" value="ABC31499.1"/>
    <property type="molecule type" value="Genomic_DNA"/>
</dbReference>
<dbReference type="GO" id="GO:0006351">
    <property type="term" value="P:DNA-templated transcription"/>
    <property type="evidence" value="ECO:0007669"/>
    <property type="project" value="TreeGrafter"/>
</dbReference>
<gene>
    <name evidence="6" type="ordered locus">HCH_04805</name>
</gene>
<dbReference type="Gene3D" id="1.10.10.10">
    <property type="entry name" value="Winged helix-like DNA-binding domain superfamily/Winged helix DNA-binding domain"/>
    <property type="match status" value="1"/>
</dbReference>
<protein>
    <submittedName>
        <fullName evidence="6">Transcriptional regulator</fullName>
    </submittedName>
</protein>
<keyword evidence="3" id="KW-0238">DNA-binding</keyword>
<sequence>MRAFCAVVQEGGFSAAGRKLNLSKVLVSKYVGQLEDRLGARLFHRTTRKVRLTPTGEAYYLRVSPLLRELDDIEARVRDEHGEPEGLLRIAAPASFAEIHLMPLVALMLEKYPGLTLDVRLADRYVDLLEEQVDLAVRIGYLQDSSLVAQKLADIPIVWCAGAAYLERRKAPQSPDDLAEHCVIFDSNYSGGDYWPVPREGGVTRQPMRKRVSVNSARAAKELALAGMGLARLPAFVIGDELASGELRPVLQEYWPEASAVYAVYPHRRHLSARVRLFVEEAKVYFGTNPPTPPLV</sequence>
<dbReference type="GO" id="GO:0043565">
    <property type="term" value="F:sequence-specific DNA binding"/>
    <property type="evidence" value="ECO:0007669"/>
    <property type="project" value="TreeGrafter"/>
</dbReference>
<dbReference type="eggNOG" id="COG0583">
    <property type="taxonomic scope" value="Bacteria"/>
</dbReference>
<evidence type="ECO:0000256" key="4">
    <source>
        <dbReference type="ARBA" id="ARBA00023163"/>
    </source>
</evidence>
<dbReference type="InterPro" id="IPR036388">
    <property type="entry name" value="WH-like_DNA-bd_sf"/>
</dbReference>